<dbReference type="InterPro" id="IPR000093">
    <property type="entry name" value="DNA_Rcmb_RecR"/>
</dbReference>
<feature type="domain" description="Toprim" evidence="7">
    <location>
        <begin position="80"/>
        <end position="175"/>
    </location>
</feature>
<dbReference type="PANTHER" id="PTHR30446">
    <property type="entry name" value="RECOMBINATION PROTEIN RECR"/>
    <property type="match status" value="1"/>
</dbReference>
<dbReference type="Pfam" id="PF21176">
    <property type="entry name" value="RecR_HhH"/>
    <property type="match status" value="1"/>
</dbReference>
<evidence type="ECO:0000259" key="7">
    <source>
        <dbReference type="PROSITE" id="PS50880"/>
    </source>
</evidence>
<evidence type="ECO:0000313" key="8">
    <source>
        <dbReference type="EMBL" id="CUS51195.1"/>
    </source>
</evidence>
<keyword evidence="6" id="KW-0234">DNA repair</keyword>
<dbReference type="PROSITE" id="PS01300">
    <property type="entry name" value="RECR"/>
    <property type="match status" value="1"/>
</dbReference>
<protein>
    <submittedName>
        <fullName evidence="8">Recombination protein RecR</fullName>
    </submittedName>
</protein>
<dbReference type="CDD" id="cd01025">
    <property type="entry name" value="TOPRIM_recR"/>
    <property type="match status" value="1"/>
</dbReference>
<reference evidence="8" key="1">
    <citation type="submission" date="2015-10" db="EMBL/GenBank/DDBJ databases">
        <authorList>
            <person name="Gilbert D.G."/>
        </authorList>
    </citation>
    <scope>NUCLEOTIDE SEQUENCE</scope>
</reference>
<dbReference type="PANTHER" id="PTHR30446:SF0">
    <property type="entry name" value="RECOMBINATION PROTEIN RECR"/>
    <property type="match status" value="1"/>
</dbReference>
<dbReference type="GO" id="GO:0006310">
    <property type="term" value="P:DNA recombination"/>
    <property type="evidence" value="ECO:0007669"/>
    <property type="project" value="UniProtKB-KW"/>
</dbReference>
<sequence>MKEGHAIEQLKRALRRLPGVGPKTAQRMAFYLLERDRDGAGQLAEALTEAVATIKHCTRCNNFSEENLCPICTSGKRDESLLCVVETPADLATIEQAGAFSGYYLVLMGHLSPLDGIGPDDLAVQHLLKVLSDYPIQEVILATNLTVEGEATADYLSDLMALSKVQISRLARGVPVGGELEYMDSNTLNQAFSDRRAARVELA</sequence>
<accession>A0A170PQY3</accession>
<keyword evidence="3" id="KW-0863">Zinc-finger</keyword>
<dbReference type="HAMAP" id="MF_00017">
    <property type="entry name" value="RecR"/>
    <property type="match status" value="1"/>
</dbReference>
<dbReference type="Pfam" id="PF02132">
    <property type="entry name" value="RecR_ZnF"/>
    <property type="match status" value="1"/>
</dbReference>
<evidence type="ECO:0000256" key="1">
    <source>
        <dbReference type="ARBA" id="ARBA00022723"/>
    </source>
</evidence>
<dbReference type="GO" id="GO:0006281">
    <property type="term" value="P:DNA repair"/>
    <property type="evidence" value="ECO:0007669"/>
    <property type="project" value="UniProtKB-KW"/>
</dbReference>
<keyword evidence="1" id="KW-0479">Metal-binding</keyword>
<dbReference type="AlphaFoldDB" id="A0A170PQY3"/>
<dbReference type="PROSITE" id="PS50880">
    <property type="entry name" value="TOPRIM"/>
    <property type="match status" value="1"/>
</dbReference>
<dbReference type="InterPro" id="IPR034137">
    <property type="entry name" value="TOPRIM_RecR"/>
</dbReference>
<dbReference type="Pfam" id="PF13662">
    <property type="entry name" value="Toprim_4"/>
    <property type="match status" value="1"/>
</dbReference>
<evidence type="ECO:0000256" key="2">
    <source>
        <dbReference type="ARBA" id="ARBA00022763"/>
    </source>
</evidence>
<name>A0A170PQY3_9ZZZZ</name>
<dbReference type="GO" id="GO:0008270">
    <property type="term" value="F:zinc ion binding"/>
    <property type="evidence" value="ECO:0007669"/>
    <property type="project" value="UniProtKB-KW"/>
</dbReference>
<dbReference type="Gene3D" id="3.40.1360.10">
    <property type="match status" value="1"/>
</dbReference>
<organism evidence="8">
    <name type="scientific">hydrothermal vent metagenome</name>
    <dbReference type="NCBI Taxonomy" id="652676"/>
    <lineage>
        <taxon>unclassified sequences</taxon>
        <taxon>metagenomes</taxon>
        <taxon>ecological metagenomes</taxon>
    </lineage>
</organism>
<gene>
    <name evidence="8" type="ORF">MGWOODY_XGa504</name>
</gene>
<dbReference type="SUPFAM" id="SSF111304">
    <property type="entry name" value="Recombination protein RecR"/>
    <property type="match status" value="1"/>
</dbReference>
<dbReference type="GO" id="GO:0003677">
    <property type="term" value="F:DNA binding"/>
    <property type="evidence" value="ECO:0007669"/>
    <property type="project" value="InterPro"/>
</dbReference>
<keyword evidence="2" id="KW-0227">DNA damage</keyword>
<dbReference type="InterPro" id="IPR015967">
    <property type="entry name" value="Rcmb_RecR_Znf"/>
</dbReference>
<dbReference type="InterPro" id="IPR023627">
    <property type="entry name" value="Rcmb_RecR"/>
</dbReference>
<dbReference type="Gene3D" id="1.10.8.420">
    <property type="entry name" value="RecR Domain 1"/>
    <property type="match status" value="1"/>
</dbReference>
<dbReference type="NCBIfam" id="TIGR00615">
    <property type="entry name" value="recR"/>
    <property type="match status" value="1"/>
</dbReference>
<evidence type="ECO:0000256" key="5">
    <source>
        <dbReference type="ARBA" id="ARBA00023172"/>
    </source>
</evidence>
<dbReference type="EMBL" id="CZRL01000056">
    <property type="protein sequence ID" value="CUS51195.1"/>
    <property type="molecule type" value="Genomic_DNA"/>
</dbReference>
<evidence type="ECO:0000256" key="4">
    <source>
        <dbReference type="ARBA" id="ARBA00022833"/>
    </source>
</evidence>
<evidence type="ECO:0000256" key="3">
    <source>
        <dbReference type="ARBA" id="ARBA00022771"/>
    </source>
</evidence>
<proteinExistence type="inferred from homology"/>
<dbReference type="Pfam" id="PF21175">
    <property type="entry name" value="RecR_C"/>
    <property type="match status" value="1"/>
</dbReference>
<keyword evidence="4" id="KW-0862">Zinc</keyword>
<keyword evidence="5" id="KW-0233">DNA recombination</keyword>
<dbReference type="SMART" id="SM00493">
    <property type="entry name" value="TOPRIM"/>
    <property type="match status" value="1"/>
</dbReference>
<evidence type="ECO:0000256" key="6">
    <source>
        <dbReference type="ARBA" id="ARBA00023204"/>
    </source>
</evidence>
<dbReference type="InterPro" id="IPR006171">
    <property type="entry name" value="TOPRIM_dom"/>
</dbReference>